<reference evidence="12" key="2">
    <citation type="submission" date="2025-09" db="UniProtKB">
        <authorList>
            <consortium name="Ensembl"/>
        </authorList>
    </citation>
    <scope>IDENTIFICATION</scope>
</reference>
<evidence type="ECO:0000256" key="4">
    <source>
        <dbReference type="ARBA" id="ARBA00037685"/>
    </source>
</evidence>
<evidence type="ECO:0000256" key="9">
    <source>
        <dbReference type="RuleBase" id="RU000685"/>
    </source>
</evidence>
<dbReference type="SUPFAM" id="SSF64593">
    <property type="entry name" value="Intermediate filament protein, coiled coil region"/>
    <property type="match status" value="2"/>
</dbReference>
<keyword evidence="13" id="KW-1185">Reference proteome</keyword>
<evidence type="ECO:0000313" key="13">
    <source>
        <dbReference type="Proteomes" id="UP000694559"/>
    </source>
</evidence>
<keyword evidence="2 9" id="KW-0403">Intermediate filament</keyword>
<feature type="coiled-coil region" evidence="10">
    <location>
        <begin position="83"/>
        <end position="110"/>
    </location>
</feature>
<dbReference type="GO" id="GO:0045109">
    <property type="term" value="P:intermediate filament organization"/>
    <property type="evidence" value="ECO:0007669"/>
    <property type="project" value="TreeGrafter"/>
</dbReference>
<feature type="domain" description="IF rod" evidence="11">
    <location>
        <begin position="79"/>
        <end position="383"/>
    </location>
</feature>
<comment type="function">
    <text evidence="4">Plays a significant role in maintaining keratin filament organization in intestinal epithelia. When phosphorylated, plays a role in the secretion of mucin in the small intestine.</text>
</comment>
<comment type="subunit">
    <text evidence="5">Heterotetramer of two type I and two type II keratins. Associates with KRT8.</text>
</comment>
<dbReference type="Gene3D" id="1.20.5.1160">
    <property type="entry name" value="Vasodilator-stimulated phosphoprotein"/>
    <property type="match status" value="1"/>
</dbReference>
<dbReference type="InterPro" id="IPR002957">
    <property type="entry name" value="Keratin_I"/>
</dbReference>
<organism evidence="12 13">
    <name type="scientific">Naja naja</name>
    <name type="common">Indian cobra</name>
    <dbReference type="NCBI Taxonomy" id="35670"/>
    <lineage>
        <taxon>Eukaryota</taxon>
        <taxon>Metazoa</taxon>
        <taxon>Chordata</taxon>
        <taxon>Craniata</taxon>
        <taxon>Vertebrata</taxon>
        <taxon>Euteleostomi</taxon>
        <taxon>Lepidosauria</taxon>
        <taxon>Squamata</taxon>
        <taxon>Bifurcata</taxon>
        <taxon>Unidentata</taxon>
        <taxon>Episquamata</taxon>
        <taxon>Toxicofera</taxon>
        <taxon>Serpentes</taxon>
        <taxon>Colubroidea</taxon>
        <taxon>Elapidae</taxon>
        <taxon>Elapinae</taxon>
        <taxon>Naja</taxon>
    </lineage>
</organism>
<protein>
    <recommendedName>
        <fullName evidence="6">Keratin, type I cytoskeletal 20</fullName>
    </recommendedName>
    <alternativeName>
        <fullName evidence="7">Cytokeratin-20</fullName>
    </alternativeName>
    <alternativeName>
        <fullName evidence="8">Keratin-20</fullName>
    </alternativeName>
</protein>
<dbReference type="PANTHER" id="PTHR23239">
    <property type="entry name" value="INTERMEDIATE FILAMENT"/>
    <property type="match status" value="1"/>
</dbReference>
<reference evidence="12" key="1">
    <citation type="submission" date="2025-08" db="UniProtKB">
        <authorList>
            <consortium name="Ensembl"/>
        </authorList>
    </citation>
    <scope>IDENTIFICATION</scope>
</reference>
<dbReference type="Ensembl" id="ENSNNAT00000005734.1">
    <property type="protein sequence ID" value="ENSNNAP00000005488.1"/>
    <property type="gene ID" value="ENSNNAG00000003608.1"/>
</dbReference>
<dbReference type="PANTHER" id="PTHR23239:SF167">
    <property type="entry name" value="KERATIN, TYPE I CYTOSKELETAL 20"/>
    <property type="match status" value="1"/>
</dbReference>
<feature type="coiled-coil region" evidence="10">
    <location>
        <begin position="183"/>
        <end position="217"/>
    </location>
</feature>
<dbReference type="SMART" id="SM01391">
    <property type="entry name" value="Filament"/>
    <property type="match status" value="1"/>
</dbReference>
<sequence>MARPGSVNLKNVFFESGGSSAAGSIYRMSSIKKTRTPSVHGGAGGSGTRISFGSNYSNTLGSNLLRSTSINELLLTSNEKTTMQNLNDRLAAYLEKVHSLETSNSVLEKQIREWYEKSSPIVKQDYNAFFKVIEDLQDKLRIEIDYFAIMTCYTFFLKINRYETELSLRLNVENDITGLQGLIDELTLVRTDLEHQIESLKEELAYLKKQHEEETARLRGQLSGNVSVEVDAAPGIDLAQVMENMRQQYEILAEKNRQEAKDRFDKLIEQLNVEVTTTTHQLETHRSEITDRRNTLQSLEIELQSQLSWKTERENAVAEIEAHYRNILTQIQMAIGNIEAQLMQLRSDMEQQSIEYSILLDIKVKLEVEIATYRRLLEGESWR</sequence>
<dbReference type="Proteomes" id="UP000694559">
    <property type="component" value="Unplaced"/>
</dbReference>
<evidence type="ECO:0000256" key="6">
    <source>
        <dbReference type="ARBA" id="ARBA00040318"/>
    </source>
</evidence>
<dbReference type="AlphaFoldDB" id="A0A8C6VPX5"/>
<comment type="similarity">
    <text evidence="9">Belongs to the intermediate filament family.</text>
</comment>
<dbReference type="GeneTree" id="ENSGT00950000182969"/>
<dbReference type="GO" id="GO:0005882">
    <property type="term" value="C:intermediate filament"/>
    <property type="evidence" value="ECO:0007669"/>
    <property type="project" value="UniProtKB-KW"/>
</dbReference>
<dbReference type="PRINTS" id="PR01248">
    <property type="entry name" value="TYPE1KERATIN"/>
</dbReference>
<dbReference type="GO" id="GO:0005198">
    <property type="term" value="F:structural molecule activity"/>
    <property type="evidence" value="ECO:0007669"/>
    <property type="project" value="InterPro"/>
</dbReference>
<evidence type="ECO:0000256" key="2">
    <source>
        <dbReference type="ARBA" id="ARBA00022754"/>
    </source>
</evidence>
<dbReference type="FunFam" id="1.20.5.170:FF:000002">
    <property type="entry name" value="Type I keratin KA11"/>
    <property type="match status" value="1"/>
</dbReference>
<evidence type="ECO:0000256" key="10">
    <source>
        <dbReference type="SAM" id="Coils"/>
    </source>
</evidence>
<evidence type="ECO:0000256" key="7">
    <source>
        <dbReference type="ARBA" id="ARBA00041717"/>
    </source>
</evidence>
<dbReference type="PROSITE" id="PS00226">
    <property type="entry name" value="IF_ROD_1"/>
    <property type="match status" value="1"/>
</dbReference>
<evidence type="ECO:0000259" key="11">
    <source>
        <dbReference type="PROSITE" id="PS51842"/>
    </source>
</evidence>
<evidence type="ECO:0000256" key="1">
    <source>
        <dbReference type="ARBA" id="ARBA00022744"/>
    </source>
</evidence>
<accession>A0A8C6VPX5</accession>
<evidence type="ECO:0000256" key="5">
    <source>
        <dbReference type="ARBA" id="ARBA00038712"/>
    </source>
</evidence>
<evidence type="ECO:0000256" key="8">
    <source>
        <dbReference type="ARBA" id="ARBA00042487"/>
    </source>
</evidence>
<dbReference type="Pfam" id="PF00038">
    <property type="entry name" value="Filament"/>
    <property type="match status" value="1"/>
</dbReference>
<evidence type="ECO:0000313" key="12">
    <source>
        <dbReference type="Ensembl" id="ENSNNAP00000005488.1"/>
    </source>
</evidence>
<keyword evidence="3 10" id="KW-0175">Coiled coil</keyword>
<dbReference type="PROSITE" id="PS51842">
    <property type="entry name" value="IF_ROD_2"/>
    <property type="match status" value="1"/>
</dbReference>
<dbReference type="InterPro" id="IPR039008">
    <property type="entry name" value="IF_rod_dom"/>
</dbReference>
<dbReference type="GO" id="GO:0030855">
    <property type="term" value="P:epithelial cell differentiation"/>
    <property type="evidence" value="ECO:0007669"/>
    <property type="project" value="TreeGrafter"/>
</dbReference>
<dbReference type="Gene3D" id="1.20.5.500">
    <property type="entry name" value="Single helix bin"/>
    <property type="match status" value="1"/>
</dbReference>
<evidence type="ECO:0000256" key="3">
    <source>
        <dbReference type="ARBA" id="ARBA00023054"/>
    </source>
</evidence>
<keyword evidence="1" id="KW-0416">Keratin</keyword>
<dbReference type="InterPro" id="IPR018039">
    <property type="entry name" value="IF_conserved"/>
</dbReference>
<proteinExistence type="inferred from homology"/>
<name>A0A8C6VPX5_NAJNA</name>
<dbReference type="Gene3D" id="1.20.5.170">
    <property type="match status" value="1"/>
</dbReference>
<feature type="coiled-coil region" evidence="10">
    <location>
        <begin position="242"/>
        <end position="302"/>
    </location>
</feature>